<dbReference type="InterPro" id="IPR037523">
    <property type="entry name" value="VOC_core"/>
</dbReference>
<evidence type="ECO:0000256" key="1">
    <source>
        <dbReference type="SAM" id="MobiDB-lite"/>
    </source>
</evidence>
<dbReference type="Pfam" id="PF00903">
    <property type="entry name" value="Glyoxalase"/>
    <property type="match status" value="1"/>
</dbReference>
<evidence type="ECO:0000259" key="2">
    <source>
        <dbReference type="PROSITE" id="PS51819"/>
    </source>
</evidence>
<reference evidence="3" key="1">
    <citation type="submission" date="2015-03" db="EMBL/GenBank/DDBJ databases">
        <title>A transcriptome of Araucaria cunninghamii, an australian fine timber species.</title>
        <authorList>
            <person name="Jing Yi C.J.Y."/>
            <person name="Yin San L.Y.S."/>
            <person name="Abdul Karim S.S."/>
            <person name="Wan Azmi N.N."/>
            <person name="Hercus R.R."/>
            <person name="Croft L.L."/>
        </authorList>
    </citation>
    <scope>NUCLEOTIDE SEQUENCE</scope>
    <source>
        <strain evidence="3">MI0301</strain>
        <tissue evidence="3">Leaf</tissue>
    </source>
</reference>
<dbReference type="AlphaFoldDB" id="A0A0D6R5T9"/>
<evidence type="ECO:0000313" key="3">
    <source>
        <dbReference type="EMBL" id="JAG99207.1"/>
    </source>
</evidence>
<dbReference type="EMBL" id="GCKF01005328">
    <property type="protein sequence ID" value="JAG99207.1"/>
    <property type="molecule type" value="Transcribed_RNA"/>
</dbReference>
<dbReference type="Gene3D" id="3.10.180.10">
    <property type="entry name" value="2,3-Dihydroxybiphenyl 1,2-Dioxygenase, domain 1"/>
    <property type="match status" value="1"/>
</dbReference>
<feature type="region of interest" description="Disordered" evidence="1">
    <location>
        <begin position="63"/>
        <end position="82"/>
    </location>
</feature>
<accession>A0A0D6R5T9</accession>
<sequence>MATGAVLSLNHVARETSDVQRLAKFYQEVLGFERIEGPPRDFEVVWLSLPPSFALHLIQRNPDSSLPESPYNTQAATEKLDPEELQRGHHIAFRVSDFDAFVRGLKEKGIPAYEKAQQGGNLKQVFFFDPDGNGLEVQWSAS</sequence>
<dbReference type="SUPFAM" id="SSF54593">
    <property type="entry name" value="Glyoxalase/Bleomycin resistance protein/Dihydroxybiphenyl dioxygenase"/>
    <property type="match status" value="1"/>
</dbReference>
<dbReference type="PROSITE" id="PS51819">
    <property type="entry name" value="VOC"/>
    <property type="match status" value="1"/>
</dbReference>
<dbReference type="InterPro" id="IPR004360">
    <property type="entry name" value="Glyas_Fos-R_dOase_dom"/>
</dbReference>
<feature type="domain" description="VOC" evidence="2">
    <location>
        <begin position="8"/>
        <end position="140"/>
    </location>
</feature>
<feature type="compositionally biased region" description="Polar residues" evidence="1">
    <location>
        <begin position="63"/>
        <end position="76"/>
    </location>
</feature>
<protein>
    <recommendedName>
        <fullName evidence="2">VOC domain-containing protein</fullName>
    </recommendedName>
</protein>
<dbReference type="CDD" id="cd07245">
    <property type="entry name" value="VOC_like"/>
    <property type="match status" value="1"/>
</dbReference>
<organism evidence="3">
    <name type="scientific">Araucaria cunninghamii</name>
    <name type="common">Hoop pine</name>
    <name type="synonym">Moreton Bay pine</name>
    <dbReference type="NCBI Taxonomy" id="56994"/>
    <lineage>
        <taxon>Eukaryota</taxon>
        <taxon>Viridiplantae</taxon>
        <taxon>Streptophyta</taxon>
        <taxon>Embryophyta</taxon>
        <taxon>Tracheophyta</taxon>
        <taxon>Spermatophyta</taxon>
        <taxon>Pinopsida</taxon>
        <taxon>Pinidae</taxon>
        <taxon>Conifers II</taxon>
        <taxon>Araucariales</taxon>
        <taxon>Araucariaceae</taxon>
        <taxon>Araucaria</taxon>
    </lineage>
</organism>
<dbReference type="PANTHER" id="PTHR47802:SF1">
    <property type="entry name" value="GLYOXALASE FAMILY PROTEIN, EXPRESSED"/>
    <property type="match status" value="1"/>
</dbReference>
<proteinExistence type="predicted"/>
<dbReference type="PANTHER" id="PTHR47802">
    <property type="entry name" value="GLYOXALASE FAMILY PROTEIN, EXPRESSED"/>
    <property type="match status" value="1"/>
</dbReference>
<dbReference type="InterPro" id="IPR029068">
    <property type="entry name" value="Glyas_Bleomycin-R_OHBP_Dase"/>
</dbReference>
<name>A0A0D6R5T9_ARACU</name>